<keyword evidence="3" id="KW-1185">Reference proteome</keyword>
<evidence type="ECO:0008006" key="4">
    <source>
        <dbReference type="Google" id="ProtNLM"/>
    </source>
</evidence>
<proteinExistence type="predicted"/>
<protein>
    <recommendedName>
        <fullName evidence="4">Cytochrome b-c1 complex subunit 10</fullName>
    </recommendedName>
</protein>
<dbReference type="PANTHER" id="PTHR28254:SF1">
    <property type="entry name" value="CYTOCHROME B-C1 COMPLEX SUBUNIT 10, MITOCHONDRIAL"/>
    <property type="match status" value="1"/>
</dbReference>
<keyword evidence="1" id="KW-0812">Transmembrane</keyword>
<sequence>MLRTLARRAQYGLESSGAPGIQPWSPRVHGYKSFKSRYGPDYKLGRSIMGINMTNGMTLAYLAGGFGSVAGIFALFFFDGVPRVQTDILQKLPFVGEFYKHETPPEDNPF</sequence>
<gene>
    <name evidence="2" type="ORF">LTR36_000822</name>
</gene>
<feature type="transmembrane region" description="Helical" evidence="1">
    <location>
        <begin position="59"/>
        <end position="78"/>
    </location>
</feature>
<keyword evidence="1" id="KW-0472">Membrane</keyword>
<dbReference type="GO" id="GO:0005739">
    <property type="term" value="C:mitochondrion"/>
    <property type="evidence" value="ECO:0007669"/>
    <property type="project" value="GOC"/>
</dbReference>
<organism evidence="2 3">
    <name type="scientific">Oleoguttula mirabilis</name>
    <dbReference type="NCBI Taxonomy" id="1507867"/>
    <lineage>
        <taxon>Eukaryota</taxon>
        <taxon>Fungi</taxon>
        <taxon>Dikarya</taxon>
        <taxon>Ascomycota</taxon>
        <taxon>Pezizomycotina</taxon>
        <taxon>Dothideomycetes</taxon>
        <taxon>Dothideomycetidae</taxon>
        <taxon>Mycosphaerellales</taxon>
        <taxon>Teratosphaeriaceae</taxon>
        <taxon>Oleoguttula</taxon>
    </lineage>
</organism>
<comment type="caution">
    <text evidence="2">The sequence shown here is derived from an EMBL/GenBank/DDBJ whole genome shotgun (WGS) entry which is preliminary data.</text>
</comment>
<name>A0AAV9J343_9PEZI</name>
<evidence type="ECO:0000313" key="2">
    <source>
        <dbReference type="EMBL" id="KAK4539296.1"/>
    </source>
</evidence>
<reference evidence="2 3" key="1">
    <citation type="submission" date="2021-11" db="EMBL/GenBank/DDBJ databases">
        <title>Black yeast isolated from Biological Soil Crust.</title>
        <authorList>
            <person name="Kurbessoian T."/>
        </authorList>
    </citation>
    <scope>NUCLEOTIDE SEQUENCE [LARGE SCALE GENOMIC DNA]</scope>
    <source>
        <strain evidence="2 3">CCFEE 5522</strain>
    </source>
</reference>
<dbReference type="Proteomes" id="UP001324427">
    <property type="component" value="Unassembled WGS sequence"/>
</dbReference>
<dbReference type="AlphaFoldDB" id="A0AAV9J343"/>
<evidence type="ECO:0000313" key="3">
    <source>
        <dbReference type="Proteomes" id="UP001324427"/>
    </source>
</evidence>
<dbReference type="InterPro" id="IPR019182">
    <property type="entry name" value="Cytochrome_b-c1_su10_fun"/>
</dbReference>
<dbReference type="Pfam" id="PF09796">
    <property type="entry name" value="QCR10"/>
    <property type="match status" value="1"/>
</dbReference>
<accession>A0AAV9J343</accession>
<dbReference type="PANTHER" id="PTHR28254">
    <property type="entry name" value="CYTOCHROME B-C1 COMPLEX SUBUNIT 10"/>
    <property type="match status" value="1"/>
</dbReference>
<evidence type="ECO:0000256" key="1">
    <source>
        <dbReference type="SAM" id="Phobius"/>
    </source>
</evidence>
<keyword evidence="1" id="KW-1133">Transmembrane helix</keyword>
<dbReference type="GO" id="GO:0006122">
    <property type="term" value="P:mitochondrial electron transport, ubiquinol to cytochrome c"/>
    <property type="evidence" value="ECO:0007669"/>
    <property type="project" value="InterPro"/>
</dbReference>
<dbReference type="EMBL" id="JAVFHQ010000103">
    <property type="protein sequence ID" value="KAK4539296.1"/>
    <property type="molecule type" value="Genomic_DNA"/>
</dbReference>